<dbReference type="PANTHER" id="PTHR43479:SF11">
    <property type="entry name" value="ACREF_ENVCD OPERON REPRESSOR-RELATED"/>
    <property type="match status" value="1"/>
</dbReference>
<dbReference type="InterPro" id="IPR036271">
    <property type="entry name" value="Tet_transcr_reg_TetR-rel_C_sf"/>
</dbReference>
<dbReference type="OrthoDB" id="9809772at2"/>
<keyword evidence="1 2" id="KW-0238">DNA-binding</keyword>
<dbReference type="EMBL" id="JNFA01000025">
    <property type="protein sequence ID" value="KGL39702.1"/>
    <property type="molecule type" value="Genomic_DNA"/>
</dbReference>
<gene>
    <name evidence="4" type="ORF">EP57_11585</name>
</gene>
<proteinExistence type="predicted"/>
<dbReference type="PROSITE" id="PS01081">
    <property type="entry name" value="HTH_TETR_1"/>
    <property type="match status" value="1"/>
</dbReference>
<dbReference type="Proteomes" id="UP000029844">
    <property type="component" value="Unassembled WGS sequence"/>
</dbReference>
<evidence type="ECO:0000259" key="3">
    <source>
        <dbReference type="PROSITE" id="PS50977"/>
    </source>
</evidence>
<evidence type="ECO:0000256" key="2">
    <source>
        <dbReference type="PROSITE-ProRule" id="PRU00335"/>
    </source>
</evidence>
<reference evidence="4 5" key="1">
    <citation type="submission" date="2014-05" db="EMBL/GenBank/DDBJ databases">
        <title>Novel Listeriaceae from food processing environments.</title>
        <authorList>
            <person name="den Bakker H.C."/>
        </authorList>
    </citation>
    <scope>NUCLEOTIDE SEQUENCE [LARGE SCALE GENOMIC DNA]</scope>
    <source>
        <strain evidence="4 5">FSL A5-0281</strain>
    </source>
</reference>
<evidence type="ECO:0000313" key="4">
    <source>
        <dbReference type="EMBL" id="KGL39702.1"/>
    </source>
</evidence>
<feature type="domain" description="HTH tetR-type" evidence="3">
    <location>
        <begin position="9"/>
        <end position="69"/>
    </location>
</feature>
<dbReference type="PANTHER" id="PTHR43479">
    <property type="entry name" value="ACREF/ENVCD OPERON REPRESSOR-RELATED"/>
    <property type="match status" value="1"/>
</dbReference>
<dbReference type="GeneID" id="58717997"/>
<dbReference type="Gene3D" id="1.10.357.10">
    <property type="entry name" value="Tetracycline Repressor, domain 2"/>
    <property type="match status" value="1"/>
</dbReference>
<dbReference type="InterPro" id="IPR023772">
    <property type="entry name" value="DNA-bd_HTH_TetR-type_CS"/>
</dbReference>
<keyword evidence="5" id="KW-1185">Reference proteome</keyword>
<comment type="caution">
    <text evidence="4">The sequence shown here is derived from an EMBL/GenBank/DDBJ whole genome shotgun (WGS) entry which is preliminary data.</text>
</comment>
<dbReference type="InterPro" id="IPR009057">
    <property type="entry name" value="Homeodomain-like_sf"/>
</dbReference>
<dbReference type="SUPFAM" id="SSF46689">
    <property type="entry name" value="Homeodomain-like"/>
    <property type="match status" value="1"/>
</dbReference>
<dbReference type="Pfam" id="PF00440">
    <property type="entry name" value="TetR_N"/>
    <property type="match status" value="1"/>
</dbReference>
<organism evidence="4 5">
    <name type="scientific">Listeria booriae</name>
    <dbReference type="NCBI Taxonomy" id="1552123"/>
    <lineage>
        <taxon>Bacteria</taxon>
        <taxon>Bacillati</taxon>
        <taxon>Bacillota</taxon>
        <taxon>Bacilli</taxon>
        <taxon>Bacillales</taxon>
        <taxon>Listeriaceae</taxon>
        <taxon>Listeria</taxon>
    </lineage>
</organism>
<protein>
    <recommendedName>
        <fullName evidence="3">HTH tetR-type domain-containing protein</fullName>
    </recommendedName>
</protein>
<dbReference type="PRINTS" id="PR00455">
    <property type="entry name" value="HTHTETR"/>
</dbReference>
<dbReference type="AlphaFoldDB" id="A0A099W3W3"/>
<dbReference type="InterPro" id="IPR001647">
    <property type="entry name" value="HTH_TetR"/>
</dbReference>
<dbReference type="InterPro" id="IPR050624">
    <property type="entry name" value="HTH-type_Tx_Regulator"/>
</dbReference>
<dbReference type="RefSeq" id="WP_036086839.1">
    <property type="nucleotide sequence ID" value="NZ_CBCSHQ010000010.1"/>
</dbReference>
<dbReference type="STRING" id="1552123.EP57_11585"/>
<evidence type="ECO:0000313" key="5">
    <source>
        <dbReference type="Proteomes" id="UP000029844"/>
    </source>
</evidence>
<dbReference type="SUPFAM" id="SSF48498">
    <property type="entry name" value="Tetracyclin repressor-like, C-terminal domain"/>
    <property type="match status" value="1"/>
</dbReference>
<feature type="DNA-binding region" description="H-T-H motif" evidence="2">
    <location>
        <begin position="32"/>
        <end position="51"/>
    </location>
</feature>
<accession>A0A099W3W3</accession>
<dbReference type="PROSITE" id="PS50977">
    <property type="entry name" value="HTH_TETR_2"/>
    <property type="match status" value="1"/>
</dbReference>
<dbReference type="eggNOG" id="COG1309">
    <property type="taxonomic scope" value="Bacteria"/>
</dbReference>
<dbReference type="GO" id="GO:0003677">
    <property type="term" value="F:DNA binding"/>
    <property type="evidence" value="ECO:0007669"/>
    <property type="project" value="UniProtKB-UniRule"/>
</dbReference>
<evidence type="ECO:0000256" key="1">
    <source>
        <dbReference type="ARBA" id="ARBA00023125"/>
    </source>
</evidence>
<sequence>MNKRAIQKQETRSKLIQSAHHLYAEHGFLAVTMEQIAQHAGVAKGTIFTHFQSQDELICTIIQQLREQFGNQVYQQMRAVKDDIRFMLTWHIELLQEHEALYRHLIIERTLLSESAQLIYLEMQSIVSNYIFLVAQQAMEQHRIKKMEPYLFFNTWIGLLHYYIANQDLFQPAGSVLTTHADELVAHFYSLIKI</sequence>
<name>A0A099W3W3_9LIST</name>